<feature type="compositionally biased region" description="Polar residues" evidence="1">
    <location>
        <begin position="22"/>
        <end position="50"/>
    </location>
</feature>
<gene>
    <name evidence="2" type="ORF">AXF42_Ash020261</name>
</gene>
<dbReference type="EMBL" id="KZ454165">
    <property type="protein sequence ID" value="PKA46370.1"/>
    <property type="molecule type" value="Genomic_DNA"/>
</dbReference>
<keyword evidence="3" id="KW-1185">Reference proteome</keyword>
<feature type="region of interest" description="Disordered" evidence="1">
    <location>
        <begin position="1"/>
        <end position="55"/>
    </location>
</feature>
<reference evidence="2 3" key="1">
    <citation type="journal article" date="2017" name="Nature">
        <title>The Apostasia genome and the evolution of orchids.</title>
        <authorList>
            <person name="Zhang G.Q."/>
            <person name="Liu K.W."/>
            <person name="Li Z."/>
            <person name="Lohaus R."/>
            <person name="Hsiao Y.Y."/>
            <person name="Niu S.C."/>
            <person name="Wang J.Y."/>
            <person name="Lin Y.C."/>
            <person name="Xu Q."/>
            <person name="Chen L.J."/>
            <person name="Yoshida K."/>
            <person name="Fujiwara S."/>
            <person name="Wang Z.W."/>
            <person name="Zhang Y.Q."/>
            <person name="Mitsuda N."/>
            <person name="Wang M."/>
            <person name="Liu G.H."/>
            <person name="Pecoraro L."/>
            <person name="Huang H.X."/>
            <person name="Xiao X.J."/>
            <person name="Lin M."/>
            <person name="Wu X.Y."/>
            <person name="Wu W.L."/>
            <person name="Chen Y.Y."/>
            <person name="Chang S.B."/>
            <person name="Sakamoto S."/>
            <person name="Ohme-Takagi M."/>
            <person name="Yagi M."/>
            <person name="Zeng S.J."/>
            <person name="Shen C.Y."/>
            <person name="Yeh C.M."/>
            <person name="Luo Y.B."/>
            <person name="Tsai W.C."/>
            <person name="Van de Peer Y."/>
            <person name="Liu Z.J."/>
        </authorList>
    </citation>
    <scope>NUCLEOTIDE SEQUENCE [LARGE SCALE GENOMIC DNA]</scope>
    <source>
        <strain evidence="3">cv. Shenzhen</strain>
        <tissue evidence="2">Stem</tissue>
    </source>
</reference>
<evidence type="ECO:0000313" key="2">
    <source>
        <dbReference type="EMBL" id="PKA46370.1"/>
    </source>
</evidence>
<proteinExistence type="predicted"/>
<accession>A0A2H9ZSV4</accession>
<feature type="compositionally biased region" description="Low complexity" evidence="1">
    <location>
        <begin position="7"/>
        <end position="21"/>
    </location>
</feature>
<name>A0A2H9ZSV4_9ASPA</name>
<dbReference type="AlphaFoldDB" id="A0A2H9ZSV4"/>
<feature type="compositionally biased region" description="Polar residues" evidence="1">
    <location>
        <begin position="300"/>
        <end position="314"/>
    </location>
</feature>
<organism evidence="2 3">
    <name type="scientific">Apostasia shenzhenica</name>
    <dbReference type="NCBI Taxonomy" id="1088818"/>
    <lineage>
        <taxon>Eukaryota</taxon>
        <taxon>Viridiplantae</taxon>
        <taxon>Streptophyta</taxon>
        <taxon>Embryophyta</taxon>
        <taxon>Tracheophyta</taxon>
        <taxon>Spermatophyta</taxon>
        <taxon>Magnoliopsida</taxon>
        <taxon>Liliopsida</taxon>
        <taxon>Asparagales</taxon>
        <taxon>Orchidaceae</taxon>
        <taxon>Apostasioideae</taxon>
        <taxon>Apostasia</taxon>
    </lineage>
</organism>
<feature type="region of interest" description="Disordered" evidence="1">
    <location>
        <begin position="300"/>
        <end position="336"/>
    </location>
</feature>
<protein>
    <submittedName>
        <fullName evidence="2">Uncharacterized protein</fullName>
    </submittedName>
</protein>
<evidence type="ECO:0000256" key="1">
    <source>
        <dbReference type="SAM" id="MobiDB-lite"/>
    </source>
</evidence>
<sequence>MEGCGNSQRVSSPKQRSSSPSATSVSLITEQGRSSSSSLRKASLTQQPLASSHGLPVQQVQADVIEDLSSASCSRSGKTEHSAHLAATKLAEIRDCKVDPVGGVLESSLRTTNGVGTEAKAAVCNTSSKPEQSSLAATAETAAIAAGNASNSLPQAAAPSAAVIYTAPAAVIAGISATNSRGNASEGLESGQRKVDNAQMLDFAPSQQASLPNITQGFTSFHPAARGVAAPYVTACDVAKNIPGEDASGPIGQSVLQVASAHIAVSNSSDSAQTAASNSSKCRNCTPAVRQNAAVSFPQFSAVSSKPSSPLQHPNSEKQHVSQPDLPTKHAAHNKQQGPILQQLPNFSKLSKQQPQNAPVAGSAWSRKEYVSFGDIDLSTSAHIREGVVQLDKASISHMQSMLASSLVGKLFGRRLPFHFLAADAASQKMGALMTVLKDSRGRQGLFHLANFKK</sequence>
<evidence type="ECO:0000313" key="3">
    <source>
        <dbReference type="Proteomes" id="UP000236161"/>
    </source>
</evidence>
<dbReference type="Proteomes" id="UP000236161">
    <property type="component" value="Unassembled WGS sequence"/>
</dbReference>